<reference evidence="1" key="1">
    <citation type="submission" date="2021-05" db="EMBL/GenBank/DDBJ databases">
        <authorList>
            <person name="Scholz U."/>
            <person name="Mascher M."/>
            <person name="Fiebig A."/>
        </authorList>
    </citation>
    <scope>NUCLEOTIDE SEQUENCE [LARGE SCALE GENOMIC DNA]</scope>
</reference>
<organism evidence="1 2">
    <name type="scientific">Avena sativa</name>
    <name type="common">Oat</name>
    <dbReference type="NCBI Taxonomy" id="4498"/>
    <lineage>
        <taxon>Eukaryota</taxon>
        <taxon>Viridiplantae</taxon>
        <taxon>Streptophyta</taxon>
        <taxon>Embryophyta</taxon>
        <taxon>Tracheophyta</taxon>
        <taxon>Spermatophyta</taxon>
        <taxon>Magnoliopsida</taxon>
        <taxon>Liliopsida</taxon>
        <taxon>Poales</taxon>
        <taxon>Poaceae</taxon>
        <taxon>BOP clade</taxon>
        <taxon>Pooideae</taxon>
        <taxon>Poodae</taxon>
        <taxon>Poeae</taxon>
        <taxon>Poeae Chloroplast Group 1 (Aveneae type)</taxon>
        <taxon>Aveninae</taxon>
        <taxon>Avena</taxon>
    </lineage>
</organism>
<evidence type="ECO:0000313" key="1">
    <source>
        <dbReference type="EnsemblPlants" id="AVESA.00010b.r2.4AG0596470.1.CDS"/>
    </source>
</evidence>
<evidence type="ECO:0000313" key="2">
    <source>
        <dbReference type="Proteomes" id="UP001732700"/>
    </source>
</evidence>
<protein>
    <submittedName>
        <fullName evidence="1">Uncharacterized protein</fullName>
    </submittedName>
</protein>
<dbReference type="Proteomes" id="UP001732700">
    <property type="component" value="Chromosome 4A"/>
</dbReference>
<name>A0ACD5W8V8_AVESA</name>
<dbReference type="EnsemblPlants" id="AVESA.00010b.r2.4AG0596470.1">
    <property type="protein sequence ID" value="AVESA.00010b.r2.4AG0596470.1.CDS"/>
    <property type="gene ID" value="AVESA.00010b.r2.4AG0596470"/>
</dbReference>
<proteinExistence type="predicted"/>
<keyword evidence="2" id="KW-1185">Reference proteome</keyword>
<reference evidence="1" key="2">
    <citation type="submission" date="2025-09" db="UniProtKB">
        <authorList>
            <consortium name="EnsemblPlants"/>
        </authorList>
    </citation>
    <scope>IDENTIFICATION</scope>
</reference>
<accession>A0ACD5W8V8</accession>
<sequence>MLRSLAAAARLPAAAASRRLLHLGRGVGGGEEVESVAYRMSMMRAPPVVRKRAITSSNSCSLIGRLLAPVRPYRESFEEEPRAYTFLGVHTSSSLSPSSSSSSDFQVTLQFSGDLANICLKHLKFDDLVYVYGVLGSYHKVCASGVRHISYKIFVKELNYVLDHKKKPRNDRDLVDPASTPSANTEIVEETKYRERLRLWQVFFASPYEWWDNRQNKPHVKYADFKHKDTREKLWLHPDDPPWVRKQLELIDQQTAETGHRDGRGRLTNPRWNAQDFNYSDEWHDDEQETLRQANG</sequence>